<evidence type="ECO:0000313" key="2">
    <source>
        <dbReference type="EMBL" id="NMF55342.1"/>
    </source>
</evidence>
<dbReference type="PANTHER" id="PTHR46112:SF2">
    <property type="entry name" value="XAA-PRO AMINOPEPTIDASE P-RELATED"/>
    <property type="match status" value="1"/>
</dbReference>
<accession>A0A7X9UBD4</accession>
<dbReference type="EMBL" id="JABBCP010000002">
    <property type="protein sequence ID" value="NMF55342.1"/>
    <property type="molecule type" value="Genomic_DNA"/>
</dbReference>
<sequence length="411" mass="47251">MIKVRSVRERYEIQERCLKERLERIVPQAMEQSGADIWLHVSREYNEDPTFRALFPPMYPTARRLTILAFVKTEEGVRRFHVAMPDEDLERFYERYWVDWREEPQMAALQRLFEEYQPRTIAVDRSKNFAVADGLSAGCEALLLEGLDETWTSRMYADDVFPIKVMELRTPTEMELMPEVADVSYSILEEMYTSEVVKPGITTTQDLEFFMRQRAVDLGLEYWFEPTMDIERAGVDESRITGVIEPGDLLHCDFGIRYMNMMTDSQRLAYVARPGETEIPSELVDALAVNNRFQDIVCENMLPGRTGNEVFEASLAAAREEGIDAMLYSHPCNMYGHGPGPTIGLWSNQGSIPVVGDVRVDENTCWALELNVKAPAQGRDKCFIYTEETIMLDSEGVHYLHEGRDKITFIG</sequence>
<dbReference type="InterPro" id="IPR000994">
    <property type="entry name" value="Pept_M24"/>
</dbReference>
<dbReference type="InterPro" id="IPR036005">
    <property type="entry name" value="Creatinase/aminopeptidase-like"/>
</dbReference>
<protein>
    <submittedName>
        <fullName evidence="2">Aminopeptidase P family protein</fullName>
    </submittedName>
</protein>
<keyword evidence="2" id="KW-0378">Hydrolase</keyword>
<dbReference type="PANTHER" id="PTHR46112">
    <property type="entry name" value="AMINOPEPTIDASE"/>
    <property type="match status" value="1"/>
</dbReference>
<dbReference type="Pfam" id="PF00557">
    <property type="entry name" value="Peptidase_M24"/>
    <property type="match status" value="1"/>
</dbReference>
<keyword evidence="3" id="KW-1185">Reference proteome</keyword>
<keyword evidence="2" id="KW-0031">Aminopeptidase</keyword>
<organism evidence="2 3">
    <name type="scientific">Collinsella acetigenes</name>
    <dbReference type="NCBI Taxonomy" id="2713419"/>
    <lineage>
        <taxon>Bacteria</taxon>
        <taxon>Bacillati</taxon>
        <taxon>Actinomycetota</taxon>
        <taxon>Coriobacteriia</taxon>
        <taxon>Coriobacteriales</taxon>
        <taxon>Coriobacteriaceae</taxon>
        <taxon>Collinsella</taxon>
    </lineage>
</organism>
<feature type="domain" description="Peptidase M24" evidence="1">
    <location>
        <begin position="175"/>
        <end position="375"/>
    </location>
</feature>
<keyword evidence="2" id="KW-0645">Protease</keyword>
<proteinExistence type="predicted"/>
<evidence type="ECO:0000313" key="3">
    <source>
        <dbReference type="Proteomes" id="UP000546970"/>
    </source>
</evidence>
<comment type="caution">
    <text evidence="2">The sequence shown here is derived from an EMBL/GenBank/DDBJ whole genome shotgun (WGS) entry which is preliminary data.</text>
</comment>
<dbReference type="Proteomes" id="UP000546970">
    <property type="component" value="Unassembled WGS sequence"/>
</dbReference>
<dbReference type="GO" id="GO:0004177">
    <property type="term" value="F:aminopeptidase activity"/>
    <property type="evidence" value="ECO:0007669"/>
    <property type="project" value="UniProtKB-KW"/>
</dbReference>
<evidence type="ECO:0000259" key="1">
    <source>
        <dbReference type="Pfam" id="PF00557"/>
    </source>
</evidence>
<dbReference type="InterPro" id="IPR050659">
    <property type="entry name" value="Peptidase_M24B"/>
</dbReference>
<dbReference type="SUPFAM" id="SSF55920">
    <property type="entry name" value="Creatinase/aminopeptidase"/>
    <property type="match status" value="1"/>
</dbReference>
<name>A0A7X9UBD4_9ACTN</name>
<dbReference type="AlphaFoldDB" id="A0A7X9UBD4"/>
<dbReference type="RefSeq" id="WP_169277041.1">
    <property type="nucleotide sequence ID" value="NZ_JABBCP010000002.1"/>
</dbReference>
<dbReference type="Gene3D" id="3.90.230.10">
    <property type="entry name" value="Creatinase/methionine aminopeptidase superfamily"/>
    <property type="match status" value="1"/>
</dbReference>
<gene>
    <name evidence="2" type="ORF">HF320_03190</name>
</gene>
<reference evidence="2 3" key="1">
    <citation type="submission" date="2020-04" db="EMBL/GenBank/DDBJ databases">
        <title>Collinsella sp. KGMB02528 nov., an anaerobic actinobacterium isolated from human feces.</title>
        <authorList>
            <person name="Han K.-I."/>
            <person name="Eom M.K."/>
            <person name="Kim J.-S."/>
            <person name="Lee K.C."/>
            <person name="Suh M.K."/>
            <person name="Park S.-H."/>
            <person name="Lee J.H."/>
            <person name="Kang S.W."/>
            <person name="Park J.-E."/>
            <person name="Oh B.S."/>
            <person name="Yu S.Y."/>
            <person name="Choi S.-H."/>
            <person name="Lee D.H."/>
            <person name="Yoon H."/>
            <person name="Kim B.-Y."/>
            <person name="Lee J.H."/>
            <person name="Lee J.-S."/>
        </authorList>
    </citation>
    <scope>NUCLEOTIDE SEQUENCE [LARGE SCALE GENOMIC DNA]</scope>
    <source>
        <strain evidence="2 3">KGMB02528</strain>
    </source>
</reference>